<evidence type="ECO:0000313" key="7">
    <source>
        <dbReference type="EMBL" id="SHO51708.1"/>
    </source>
</evidence>
<dbReference type="EMBL" id="FRFE01000028">
    <property type="protein sequence ID" value="SHO51708.1"/>
    <property type="molecule type" value="Genomic_DNA"/>
</dbReference>
<dbReference type="GO" id="GO:0008171">
    <property type="term" value="F:O-methyltransferase activity"/>
    <property type="evidence" value="ECO:0007669"/>
    <property type="project" value="InterPro"/>
</dbReference>
<evidence type="ECO:0000256" key="2">
    <source>
        <dbReference type="ARBA" id="ARBA00022679"/>
    </source>
</evidence>
<keyword evidence="1" id="KW-0489">Methyltransferase</keyword>
<dbReference type="PANTHER" id="PTHR43712">
    <property type="entry name" value="PUTATIVE (AFU_ORTHOLOGUE AFUA_4G14580)-RELATED"/>
    <property type="match status" value="1"/>
</dbReference>
<dbReference type="GO" id="GO:0046983">
    <property type="term" value="F:protein dimerization activity"/>
    <property type="evidence" value="ECO:0007669"/>
    <property type="project" value="InterPro"/>
</dbReference>
<name>A0A1M7YGQ7_9BACT</name>
<evidence type="ECO:0000256" key="1">
    <source>
        <dbReference type="ARBA" id="ARBA00022603"/>
    </source>
</evidence>
<dbReference type="Proteomes" id="UP000184603">
    <property type="component" value="Unassembled WGS sequence"/>
</dbReference>
<evidence type="ECO:0000259" key="6">
    <source>
        <dbReference type="Pfam" id="PF08100"/>
    </source>
</evidence>
<dbReference type="STRING" id="1121416.SAMN02745220_04181"/>
<dbReference type="InterPro" id="IPR036388">
    <property type="entry name" value="WH-like_DNA-bd_sf"/>
</dbReference>
<dbReference type="PROSITE" id="PS51683">
    <property type="entry name" value="SAM_OMT_II"/>
    <property type="match status" value="1"/>
</dbReference>
<gene>
    <name evidence="7" type="ORF">SAMN02745220_04181</name>
</gene>
<dbReference type="PIRSF" id="PIRSF005739">
    <property type="entry name" value="O-mtase"/>
    <property type="match status" value="1"/>
</dbReference>
<dbReference type="AlphaFoldDB" id="A0A1M7YGQ7"/>
<dbReference type="InterPro" id="IPR012967">
    <property type="entry name" value="COMT_dimerisation"/>
</dbReference>
<dbReference type="RefSeq" id="WP_073615605.1">
    <property type="nucleotide sequence ID" value="NZ_FRFE01000028.1"/>
</dbReference>
<keyword evidence="2" id="KW-0808">Transferase</keyword>
<sequence>MAKVWNPGMLLSVSSGYWTGCTLQAGVRLKIFTGLAGGALPADDLAVKLDCDERATVLLLDALSAMGLLIKEGEVYRNSDAAQELLVADSPRYMGHIIMHHHHLLDGWAQLDQAVKTGEAVKKRSYGIDTERESFLMGMFNLAMAIAPAIAKEISLSDRRRLLDLGGGPGTYAIQFCLANPGLRAVILDRPTTEPFARRTAERFGVSDRIDFIGGDFTVDDISGGPYDVAWLSQILHSNTLEACEELIARTVEALEPNGMILVHDFILDNTKDGPEFPALFSLNMLLAGNGGRSYSEQEIRDMLEKAGVEDITRYQFRAPNDSSILAGRKG</sequence>
<feature type="active site" description="Proton acceptor" evidence="4">
    <location>
        <position position="237"/>
    </location>
</feature>
<evidence type="ECO:0000259" key="5">
    <source>
        <dbReference type="Pfam" id="PF00891"/>
    </source>
</evidence>
<evidence type="ECO:0000256" key="4">
    <source>
        <dbReference type="PIRSR" id="PIRSR005739-1"/>
    </source>
</evidence>
<dbReference type="InterPro" id="IPR016461">
    <property type="entry name" value="COMT-like"/>
</dbReference>
<dbReference type="PANTHER" id="PTHR43712:SF2">
    <property type="entry name" value="O-METHYLTRANSFERASE CICE"/>
    <property type="match status" value="1"/>
</dbReference>
<dbReference type="Pfam" id="PF08100">
    <property type="entry name" value="Dimerisation"/>
    <property type="match status" value="1"/>
</dbReference>
<proteinExistence type="predicted"/>
<dbReference type="InterPro" id="IPR029063">
    <property type="entry name" value="SAM-dependent_MTases_sf"/>
</dbReference>
<feature type="domain" description="O-methyltransferase dimerisation" evidence="6">
    <location>
        <begin position="13"/>
        <end position="87"/>
    </location>
</feature>
<accession>A0A1M7YGQ7</accession>
<keyword evidence="3" id="KW-0949">S-adenosyl-L-methionine</keyword>
<dbReference type="InterPro" id="IPR001077">
    <property type="entry name" value="COMT_C"/>
</dbReference>
<evidence type="ECO:0000313" key="8">
    <source>
        <dbReference type="Proteomes" id="UP000184603"/>
    </source>
</evidence>
<dbReference type="SUPFAM" id="SSF46785">
    <property type="entry name" value="Winged helix' DNA-binding domain"/>
    <property type="match status" value="1"/>
</dbReference>
<dbReference type="InterPro" id="IPR036390">
    <property type="entry name" value="WH_DNA-bd_sf"/>
</dbReference>
<protein>
    <submittedName>
        <fullName evidence="7">Dimerisation domain-containing protein</fullName>
    </submittedName>
</protein>
<evidence type="ECO:0000256" key="3">
    <source>
        <dbReference type="ARBA" id="ARBA00022691"/>
    </source>
</evidence>
<reference evidence="7 8" key="1">
    <citation type="submission" date="2016-12" db="EMBL/GenBank/DDBJ databases">
        <authorList>
            <person name="Song W.-J."/>
            <person name="Kurnit D.M."/>
        </authorList>
    </citation>
    <scope>NUCLEOTIDE SEQUENCE [LARGE SCALE GENOMIC DNA]</scope>
    <source>
        <strain evidence="7 8">DSM 18488</strain>
    </source>
</reference>
<dbReference type="CDD" id="cd02440">
    <property type="entry name" value="AdoMet_MTases"/>
    <property type="match status" value="1"/>
</dbReference>
<dbReference type="GO" id="GO:0032259">
    <property type="term" value="P:methylation"/>
    <property type="evidence" value="ECO:0007669"/>
    <property type="project" value="UniProtKB-KW"/>
</dbReference>
<dbReference type="Pfam" id="PF00891">
    <property type="entry name" value="Methyltransf_2"/>
    <property type="match status" value="1"/>
</dbReference>
<organism evidence="7 8">
    <name type="scientific">Desulfopila aestuarii DSM 18488</name>
    <dbReference type="NCBI Taxonomy" id="1121416"/>
    <lineage>
        <taxon>Bacteria</taxon>
        <taxon>Pseudomonadati</taxon>
        <taxon>Thermodesulfobacteriota</taxon>
        <taxon>Desulfobulbia</taxon>
        <taxon>Desulfobulbales</taxon>
        <taxon>Desulfocapsaceae</taxon>
        <taxon>Desulfopila</taxon>
    </lineage>
</organism>
<dbReference type="Gene3D" id="1.10.10.10">
    <property type="entry name" value="Winged helix-like DNA-binding domain superfamily/Winged helix DNA-binding domain"/>
    <property type="match status" value="1"/>
</dbReference>
<keyword evidence="8" id="KW-1185">Reference proteome</keyword>
<feature type="domain" description="O-methyltransferase C-terminal" evidence="5">
    <location>
        <begin position="123"/>
        <end position="308"/>
    </location>
</feature>
<dbReference type="SUPFAM" id="SSF53335">
    <property type="entry name" value="S-adenosyl-L-methionine-dependent methyltransferases"/>
    <property type="match status" value="1"/>
</dbReference>
<dbReference type="OrthoDB" id="9767938at2"/>
<dbReference type="Gene3D" id="3.40.50.150">
    <property type="entry name" value="Vaccinia Virus protein VP39"/>
    <property type="match status" value="1"/>
</dbReference>